<dbReference type="Proteomes" id="UP000199300">
    <property type="component" value="Unassembled WGS sequence"/>
</dbReference>
<name>A0A1H8IY64_9BACI</name>
<dbReference type="EMBL" id="FODJ01000001">
    <property type="protein sequence ID" value="SEN73442.1"/>
    <property type="molecule type" value="Genomic_DNA"/>
</dbReference>
<gene>
    <name evidence="1" type="ORF">SAMN04488134_101769</name>
</gene>
<dbReference type="RefSeq" id="WP_091494956.1">
    <property type="nucleotide sequence ID" value="NZ_FODJ01000001.1"/>
</dbReference>
<evidence type="ECO:0000313" key="2">
    <source>
        <dbReference type="Proteomes" id="UP000199300"/>
    </source>
</evidence>
<dbReference type="AlphaFoldDB" id="A0A1H8IY64"/>
<keyword evidence="2" id="KW-1185">Reference proteome</keyword>
<sequence>MMAMELHNEEIEETLLPSRTYAVYNNRIIGTVDGIKAIRQAVEKILRTQLFNYEIYTETYGIESDRLIGQNFDFVRADIQRTIEDALLIDDRIEEINDFRIISETRNALAVGFTVLSIEGLFPIESEVQM</sequence>
<dbReference type="SUPFAM" id="SSF160719">
    <property type="entry name" value="gpW/gp25-like"/>
    <property type="match status" value="1"/>
</dbReference>
<dbReference type="OrthoDB" id="89089at2"/>
<dbReference type="STRING" id="872970.SAMN04488134_101769"/>
<dbReference type="InterPro" id="IPR020288">
    <property type="entry name" value="Sheath_initiator"/>
</dbReference>
<reference evidence="1 2" key="1">
    <citation type="submission" date="2016-10" db="EMBL/GenBank/DDBJ databases">
        <authorList>
            <person name="de Groot N.N."/>
        </authorList>
    </citation>
    <scope>NUCLEOTIDE SEQUENCE [LARGE SCALE GENOMIC DNA]</scope>
    <source>
        <strain evidence="1 2">CGMCC 1.10434</strain>
    </source>
</reference>
<accession>A0A1H8IY64</accession>
<evidence type="ECO:0008006" key="3">
    <source>
        <dbReference type="Google" id="ProtNLM"/>
    </source>
</evidence>
<evidence type="ECO:0000313" key="1">
    <source>
        <dbReference type="EMBL" id="SEN73442.1"/>
    </source>
</evidence>
<dbReference type="Pfam" id="PF10934">
    <property type="entry name" value="Sheath_initiator"/>
    <property type="match status" value="1"/>
</dbReference>
<protein>
    <recommendedName>
        <fullName evidence="3">DUF2634 domain-containing protein</fullName>
    </recommendedName>
</protein>
<proteinExistence type="predicted"/>
<dbReference type="Gene3D" id="3.10.450.40">
    <property type="match status" value="1"/>
</dbReference>
<organism evidence="1 2">
    <name type="scientific">Amphibacillus marinus</name>
    <dbReference type="NCBI Taxonomy" id="872970"/>
    <lineage>
        <taxon>Bacteria</taxon>
        <taxon>Bacillati</taxon>
        <taxon>Bacillota</taxon>
        <taxon>Bacilli</taxon>
        <taxon>Bacillales</taxon>
        <taxon>Bacillaceae</taxon>
        <taxon>Amphibacillus</taxon>
    </lineage>
</organism>